<dbReference type="SUPFAM" id="SSF48452">
    <property type="entry name" value="TPR-like"/>
    <property type="match status" value="2"/>
</dbReference>
<dbReference type="PANTHER" id="PTHR41523">
    <property type="entry name" value="TWO-COMPONENT SYSTEM SENSOR PROTEIN"/>
    <property type="match status" value="1"/>
</dbReference>
<evidence type="ECO:0000256" key="5">
    <source>
        <dbReference type="ARBA" id="ARBA00022741"/>
    </source>
</evidence>
<dbReference type="Pfam" id="PF02518">
    <property type="entry name" value="HATPase_c"/>
    <property type="match status" value="1"/>
</dbReference>
<dbReference type="PROSITE" id="PS50109">
    <property type="entry name" value="HIS_KIN"/>
    <property type="match status" value="1"/>
</dbReference>
<keyword evidence="11" id="KW-0732">Signal</keyword>
<dbReference type="InterPro" id="IPR019734">
    <property type="entry name" value="TPR_rpt"/>
</dbReference>
<feature type="repeat" description="TPR" evidence="8">
    <location>
        <begin position="415"/>
        <end position="448"/>
    </location>
</feature>
<dbReference type="InterPro" id="IPR036890">
    <property type="entry name" value="HATPase_C_sf"/>
</dbReference>
<dbReference type="Pfam" id="PF07568">
    <property type="entry name" value="HisKA_2"/>
    <property type="match status" value="1"/>
</dbReference>
<dbReference type="Gene3D" id="1.25.40.10">
    <property type="entry name" value="Tetratricopeptide repeat domain"/>
    <property type="match status" value="2"/>
</dbReference>
<dbReference type="SUPFAM" id="SSF55874">
    <property type="entry name" value="ATPase domain of HSP90 chaperone/DNA topoisomerase II/histidine kinase"/>
    <property type="match status" value="1"/>
</dbReference>
<sequence>MKKPAIKPLFFTIILLLLNWANASAQNNDPIWEVKQEEESDASAIVRSLKGKKPDTLFIDQLLKASHIYWGLKDRTPKGIDSCLSLTTKVLKLSAELKYQKGRDEAIFMLAKIHLFRNDDASAERLVFHTVVEQQVRLYLVLADDYIKSLDTVRMSKALKYLLAARSLSRKIGSARIRNECEILFSKYYFSKGDLVAAKKTLLDNINVCHLAGNYAFEARNWSFMAHNSPENQDSYKFLIHCHEMAVKLYFKAGDEVKAGFELRDLAVVNTNHGYIEKAEKQFLQVLSVFGGVHKRVNRRTYYLLAEFYRFRSQYHRALRYGLQALHTPEEYDEKRMLVYRALGETYAVLGDVKKGLHYYQILLDHQLTNKSGLSYVSAYRMALIASDAGQANQALNTFSNYVRSNPPQNLSQEQLFTSLYGELYWKTGQYDKAEKQYKKMLALDPAVRMENGKNLHGHEITIAGTGALYLIGRYYGERGRYKDAKKYLERSLMDQEYFDAKQEMETYRLLFKADSAEGNYISAIEYFERHKAMNDSINSISRNNQISEINIRYQTEQKEKDIKLLKSKQGEQRSELIRAATIRNVILGSAVAFLLLAVLAFSAYRIKQRSNRTLNAQQLVINRKNQELEKLLSEKELFLKEKDWLLKEIHHRVKNNLQIIMSLLSTQSFYMQNDGAKEAIVQSENRVQSIALIHQKLYTGLDLASISMPDYVGDLVSHLGESFDTVSRNISFQLQIDPVNINLSQAVPVGLILNEAITNAIKYAFDKNGGQITVLLKRSENDIIEIAISDNGKGLPEDFDLRTGNSLGMDMMQGLTSQLKGDLKIMNQAGTAIVITFRAAANPGGNVDNRTKT</sequence>
<feature type="coiled-coil region" evidence="9">
    <location>
        <begin position="615"/>
        <end position="642"/>
    </location>
</feature>
<keyword evidence="7" id="KW-0067">ATP-binding</keyword>
<gene>
    <name evidence="13" type="ORF">GCM10023149_16010</name>
</gene>
<accession>A0ABP8G5X3</accession>
<evidence type="ECO:0000313" key="14">
    <source>
        <dbReference type="Proteomes" id="UP001500582"/>
    </source>
</evidence>
<keyword evidence="3" id="KW-0597">Phosphoprotein</keyword>
<dbReference type="EC" id="2.7.13.3" evidence="2"/>
<dbReference type="SMART" id="SM00028">
    <property type="entry name" value="TPR"/>
    <property type="match status" value="4"/>
</dbReference>
<evidence type="ECO:0000256" key="3">
    <source>
        <dbReference type="ARBA" id="ARBA00022553"/>
    </source>
</evidence>
<evidence type="ECO:0000256" key="6">
    <source>
        <dbReference type="ARBA" id="ARBA00022777"/>
    </source>
</evidence>
<evidence type="ECO:0000256" key="11">
    <source>
        <dbReference type="SAM" id="SignalP"/>
    </source>
</evidence>
<feature type="domain" description="Histidine kinase" evidence="12">
    <location>
        <begin position="649"/>
        <end position="842"/>
    </location>
</feature>
<keyword evidence="4" id="KW-0808">Transferase</keyword>
<dbReference type="Gene3D" id="3.30.565.10">
    <property type="entry name" value="Histidine kinase-like ATPase, C-terminal domain"/>
    <property type="match status" value="1"/>
</dbReference>
<feature type="chain" id="PRO_5045904967" description="histidine kinase" evidence="11">
    <location>
        <begin position="26"/>
        <end position="854"/>
    </location>
</feature>
<keyword evidence="14" id="KW-1185">Reference proteome</keyword>
<dbReference type="InterPro" id="IPR011495">
    <property type="entry name" value="Sig_transdc_His_kin_sub2_dim/P"/>
</dbReference>
<organism evidence="13 14">
    <name type="scientific">Mucilaginibacter gynuensis</name>
    <dbReference type="NCBI Taxonomy" id="1302236"/>
    <lineage>
        <taxon>Bacteria</taxon>
        <taxon>Pseudomonadati</taxon>
        <taxon>Bacteroidota</taxon>
        <taxon>Sphingobacteriia</taxon>
        <taxon>Sphingobacteriales</taxon>
        <taxon>Sphingobacteriaceae</taxon>
        <taxon>Mucilaginibacter</taxon>
    </lineage>
</organism>
<dbReference type="RefSeq" id="WP_345210507.1">
    <property type="nucleotide sequence ID" value="NZ_BAABFT010000003.1"/>
</dbReference>
<evidence type="ECO:0000256" key="4">
    <source>
        <dbReference type="ARBA" id="ARBA00022679"/>
    </source>
</evidence>
<evidence type="ECO:0000256" key="7">
    <source>
        <dbReference type="ARBA" id="ARBA00022840"/>
    </source>
</evidence>
<evidence type="ECO:0000256" key="1">
    <source>
        <dbReference type="ARBA" id="ARBA00000085"/>
    </source>
</evidence>
<keyword evidence="8" id="KW-0802">TPR repeat</keyword>
<dbReference type="SMART" id="SM00387">
    <property type="entry name" value="HATPase_c"/>
    <property type="match status" value="1"/>
</dbReference>
<dbReference type="EMBL" id="BAABFT010000003">
    <property type="protein sequence ID" value="GAA4318077.1"/>
    <property type="molecule type" value="Genomic_DNA"/>
</dbReference>
<dbReference type="Gene3D" id="3.30.450.20">
    <property type="entry name" value="PAS domain"/>
    <property type="match status" value="1"/>
</dbReference>
<dbReference type="InterPro" id="IPR003594">
    <property type="entry name" value="HATPase_dom"/>
</dbReference>
<name>A0ABP8G5X3_9SPHI</name>
<evidence type="ECO:0000256" key="9">
    <source>
        <dbReference type="SAM" id="Coils"/>
    </source>
</evidence>
<feature type="transmembrane region" description="Helical" evidence="10">
    <location>
        <begin position="586"/>
        <end position="605"/>
    </location>
</feature>
<dbReference type="InterPro" id="IPR005467">
    <property type="entry name" value="His_kinase_dom"/>
</dbReference>
<reference evidence="14" key="1">
    <citation type="journal article" date="2019" name="Int. J. Syst. Evol. Microbiol.">
        <title>The Global Catalogue of Microorganisms (GCM) 10K type strain sequencing project: providing services to taxonomists for standard genome sequencing and annotation.</title>
        <authorList>
            <consortium name="The Broad Institute Genomics Platform"/>
            <consortium name="The Broad Institute Genome Sequencing Center for Infectious Disease"/>
            <person name="Wu L."/>
            <person name="Ma J."/>
        </authorList>
    </citation>
    <scope>NUCLEOTIDE SEQUENCE [LARGE SCALE GENOMIC DNA]</scope>
    <source>
        <strain evidence="14">JCM 17705</strain>
    </source>
</reference>
<comment type="caution">
    <text evidence="13">The sequence shown here is derived from an EMBL/GenBank/DDBJ whole genome shotgun (WGS) entry which is preliminary data.</text>
</comment>
<dbReference type="Pfam" id="PF13181">
    <property type="entry name" value="TPR_8"/>
    <property type="match status" value="2"/>
</dbReference>
<evidence type="ECO:0000256" key="2">
    <source>
        <dbReference type="ARBA" id="ARBA00012438"/>
    </source>
</evidence>
<evidence type="ECO:0000256" key="10">
    <source>
        <dbReference type="SAM" id="Phobius"/>
    </source>
</evidence>
<dbReference type="InterPro" id="IPR011990">
    <property type="entry name" value="TPR-like_helical_dom_sf"/>
</dbReference>
<evidence type="ECO:0000256" key="8">
    <source>
        <dbReference type="PROSITE-ProRule" id="PRU00339"/>
    </source>
</evidence>
<evidence type="ECO:0000259" key="12">
    <source>
        <dbReference type="PROSITE" id="PS50109"/>
    </source>
</evidence>
<keyword evidence="9" id="KW-0175">Coiled coil</keyword>
<dbReference type="PANTHER" id="PTHR41523:SF8">
    <property type="entry name" value="ETHYLENE RESPONSE SENSOR PROTEIN"/>
    <property type="match status" value="1"/>
</dbReference>
<protein>
    <recommendedName>
        <fullName evidence="2">histidine kinase</fullName>
        <ecNumber evidence="2">2.7.13.3</ecNumber>
    </recommendedName>
</protein>
<dbReference type="Proteomes" id="UP001500582">
    <property type="component" value="Unassembled WGS sequence"/>
</dbReference>
<keyword evidence="6" id="KW-0418">Kinase</keyword>
<dbReference type="PROSITE" id="PS50005">
    <property type="entry name" value="TPR"/>
    <property type="match status" value="1"/>
</dbReference>
<feature type="signal peptide" evidence="11">
    <location>
        <begin position="1"/>
        <end position="25"/>
    </location>
</feature>
<comment type="catalytic activity">
    <reaction evidence="1">
        <text>ATP + protein L-histidine = ADP + protein N-phospho-L-histidine.</text>
        <dbReference type="EC" id="2.7.13.3"/>
    </reaction>
</comment>
<keyword evidence="10" id="KW-0812">Transmembrane</keyword>
<keyword evidence="5" id="KW-0547">Nucleotide-binding</keyword>
<proteinExistence type="predicted"/>
<keyword evidence="10" id="KW-1133">Transmembrane helix</keyword>
<keyword evidence="10" id="KW-0472">Membrane</keyword>
<evidence type="ECO:0000313" key="13">
    <source>
        <dbReference type="EMBL" id="GAA4318077.1"/>
    </source>
</evidence>